<keyword evidence="3" id="KW-0732">Signal</keyword>
<dbReference type="InterPro" id="IPR017853">
    <property type="entry name" value="GH"/>
</dbReference>
<dbReference type="SUPFAM" id="SSF51011">
    <property type="entry name" value="Glycosyl hydrolase domain"/>
    <property type="match status" value="1"/>
</dbReference>
<keyword evidence="2" id="KW-0378">Hydrolase</keyword>
<dbReference type="InterPro" id="IPR051816">
    <property type="entry name" value="Glycosyl_Hydrolase_31"/>
</dbReference>
<dbReference type="CDD" id="cd06591">
    <property type="entry name" value="GH31_xylosidase_XylS"/>
    <property type="match status" value="1"/>
</dbReference>
<evidence type="ECO:0000256" key="2">
    <source>
        <dbReference type="RuleBase" id="RU361185"/>
    </source>
</evidence>
<dbReference type="Gene3D" id="3.20.20.80">
    <property type="entry name" value="Glycosidases"/>
    <property type="match status" value="1"/>
</dbReference>
<dbReference type="GO" id="GO:0005975">
    <property type="term" value="P:carbohydrate metabolic process"/>
    <property type="evidence" value="ECO:0007669"/>
    <property type="project" value="InterPro"/>
</dbReference>
<dbReference type="InterPro" id="IPR000322">
    <property type="entry name" value="Glyco_hydro_31_TIM"/>
</dbReference>
<dbReference type="SUPFAM" id="SSF56988">
    <property type="entry name" value="Anthrax protective antigen"/>
    <property type="match status" value="1"/>
</dbReference>
<feature type="signal peptide" evidence="3">
    <location>
        <begin position="1"/>
        <end position="22"/>
    </location>
</feature>
<dbReference type="InterPro" id="IPR048395">
    <property type="entry name" value="Glyco_hydro_31_C"/>
</dbReference>
<dbReference type="AlphaFoldDB" id="A0A7J4XI00"/>
<dbReference type="CDD" id="cd14752">
    <property type="entry name" value="GH31_N"/>
    <property type="match status" value="1"/>
</dbReference>
<dbReference type="EMBL" id="VWMK01000012">
    <property type="protein sequence ID" value="KAA3763902.1"/>
    <property type="molecule type" value="Genomic_DNA"/>
</dbReference>
<gene>
    <name evidence="5" type="ORF">F3F73_12870</name>
</gene>
<dbReference type="Pfam" id="PF01055">
    <property type="entry name" value="Glyco_hydro_31_2nd"/>
    <property type="match status" value="1"/>
</dbReference>
<evidence type="ECO:0000313" key="6">
    <source>
        <dbReference type="Proteomes" id="UP000422221"/>
    </source>
</evidence>
<protein>
    <submittedName>
        <fullName evidence="5">DUF5110 domain-containing protein</fullName>
    </submittedName>
</protein>
<dbReference type="InterPro" id="IPR011013">
    <property type="entry name" value="Gal_mutarotase_sf_dom"/>
</dbReference>
<dbReference type="PROSITE" id="PS51820">
    <property type="entry name" value="PA14"/>
    <property type="match status" value="1"/>
</dbReference>
<dbReference type="GO" id="GO:0004553">
    <property type="term" value="F:hydrolase activity, hydrolyzing O-glycosyl compounds"/>
    <property type="evidence" value="ECO:0007669"/>
    <property type="project" value="InterPro"/>
</dbReference>
<evidence type="ECO:0000313" key="5">
    <source>
        <dbReference type="EMBL" id="KAA3763902.1"/>
    </source>
</evidence>
<dbReference type="InterPro" id="IPR025887">
    <property type="entry name" value="Glyco_hydro_31_N_dom"/>
</dbReference>
<evidence type="ECO:0000256" key="1">
    <source>
        <dbReference type="ARBA" id="ARBA00007806"/>
    </source>
</evidence>
<dbReference type="Gene3D" id="2.60.120.380">
    <property type="match status" value="1"/>
</dbReference>
<proteinExistence type="inferred from homology"/>
<comment type="caution">
    <text evidence="5">The sequence shown here is derived from an EMBL/GenBank/DDBJ whole genome shotgun (WGS) entry which is preliminary data.</text>
</comment>
<reference evidence="5 6" key="1">
    <citation type="journal article" date="2019" name="Nat. Med.">
        <title>A library of human gut bacterial isolates paired with longitudinal multiomics data enables mechanistic microbiome research.</title>
        <authorList>
            <person name="Poyet M."/>
            <person name="Groussin M."/>
            <person name="Gibbons S.M."/>
            <person name="Avila-Pacheco J."/>
            <person name="Jiang X."/>
            <person name="Kearney S.M."/>
            <person name="Perrotta A.R."/>
            <person name="Berdy B."/>
            <person name="Zhao S."/>
            <person name="Lieberman T.D."/>
            <person name="Swanson P.K."/>
            <person name="Smith M."/>
            <person name="Roesemann S."/>
            <person name="Alexander J.E."/>
            <person name="Rich S.A."/>
            <person name="Livny J."/>
            <person name="Vlamakis H."/>
            <person name="Clish C."/>
            <person name="Bullock K."/>
            <person name="Deik A."/>
            <person name="Scott J."/>
            <person name="Pierce K.A."/>
            <person name="Xavier R.J."/>
            <person name="Alm E.J."/>
        </authorList>
    </citation>
    <scope>NUCLEOTIDE SEQUENCE [LARGE SCALE GENOMIC DNA]</scope>
    <source>
        <strain evidence="5 6">BIOML-A10</strain>
    </source>
</reference>
<dbReference type="PANTHER" id="PTHR43863:SF2">
    <property type="entry name" value="MALTASE-GLUCOAMYLASE"/>
    <property type="match status" value="1"/>
</dbReference>
<dbReference type="InterPro" id="IPR013780">
    <property type="entry name" value="Glyco_hydro_b"/>
</dbReference>
<accession>A0A7J4XI00</accession>
<dbReference type="RefSeq" id="WP_130058854.1">
    <property type="nucleotide sequence ID" value="NZ_JADNPJ010000009.1"/>
</dbReference>
<dbReference type="InterPro" id="IPR033403">
    <property type="entry name" value="DUF5110"/>
</dbReference>
<evidence type="ECO:0000259" key="4">
    <source>
        <dbReference type="PROSITE" id="PS51820"/>
    </source>
</evidence>
<dbReference type="Proteomes" id="UP000422221">
    <property type="component" value="Unassembled WGS sequence"/>
</dbReference>
<dbReference type="Pfam" id="PF13802">
    <property type="entry name" value="Gal_mutarotas_2"/>
    <property type="match status" value="1"/>
</dbReference>
<dbReference type="Gene3D" id="2.60.40.1180">
    <property type="entry name" value="Golgi alpha-mannosidase II"/>
    <property type="match status" value="2"/>
</dbReference>
<name>A0A7J4XI00_9BACE</name>
<dbReference type="SUPFAM" id="SSF51445">
    <property type="entry name" value="(Trans)glycosidases"/>
    <property type="match status" value="1"/>
</dbReference>
<dbReference type="Pfam" id="PF17137">
    <property type="entry name" value="DUF5110"/>
    <property type="match status" value="1"/>
</dbReference>
<comment type="similarity">
    <text evidence="1 2">Belongs to the glycosyl hydrolase 31 family.</text>
</comment>
<evidence type="ECO:0000256" key="3">
    <source>
        <dbReference type="SAM" id="SignalP"/>
    </source>
</evidence>
<dbReference type="PANTHER" id="PTHR43863">
    <property type="entry name" value="HYDROLASE, PUTATIVE (AFU_ORTHOLOGUE AFUA_1G03140)-RELATED"/>
    <property type="match status" value="1"/>
</dbReference>
<feature type="domain" description="PA14" evidence="4">
    <location>
        <begin position="229"/>
        <end position="371"/>
    </location>
</feature>
<sequence>MKMKNIYPLLAILLLPPSHATATDHETTKDGVIIRLKQKRPEDVQSIRLQVINEKIIHVSATPERTFSAKPSLISVFDTGKHHPDFTVKEEKESIILSTRSLHARVSLNTGEIGFTDPAGNPILNENEGGGKTFRAIEVENTKGYELRQVFESSDDEAFYGLGQHQADEFNYKGKNEELFQYNTKVAVPFVLSNKNYGILWDNYSLSRFGDPRDYAQLNEAFRLYDKEGREGGLTGTYIPHPQRGKDTLVRTEPFLYFENLKANREYLPEGFPLMGANVTFEGELEASESGLHRFLLYYAGYVKVYLDNELLVPERWRTAWNPNSYKFTANLPTGKRIPLRIEWKPDGGESYCGLRVLTPVTDKEQNKLSLFSEMGNEIDYYFIYGNSVDEVISGYRTLTGKAQIMPKWAMGFWQSREKYNTRRELLDVLYEFRRRRIPLDNIVIDWNHWPENAWGSHEFDLKRFPDPKGMVDSIHALNAKIMISVWPKFYTNTGHFKEFEEKGWMYMQSVRDSLRDWVGPGYRYGFYDAYDPEARKLFWKQMQDHYCPLGIDAWWMDASEPNVRDCTDMQYRKALCGPTALGPSTQYFNAYALMNAEAIYDGQRKMDPDRRVFLLTRSGFAGLQRYSTATWSGDIATRWEDMKAQISAGLNFAMSGIPYWTMDIGGFCVERRYEKAQREWNRTKKENADYKEWRELNARWYQFGAFCPLYRSHGQFPYREIWNIAPEGHPAYQSMVYYTRLRYRMMPYIYSLAGMTHFNDYTIMRALVMDFGKDKNVLDISDQFMFGPALMACPVYTYKARQRKVYFPDGNGWYDFYTGKHITGGQTLTVDAPYEQIPLYVRSGAILPYGPDLQYTGEKTASEIILYVYTGQDGAFTLYEDENENYNYEKGQYSMIPFKYDEATRSLTIGKRQGEFSGMLKERTFRIVTVSPTQMQAFDPDASGKTITYNGGKQTIRL</sequence>
<organism evidence="5 6">
    <name type="scientific">Bacteroides salyersiae</name>
    <dbReference type="NCBI Taxonomy" id="291644"/>
    <lineage>
        <taxon>Bacteria</taxon>
        <taxon>Pseudomonadati</taxon>
        <taxon>Bacteroidota</taxon>
        <taxon>Bacteroidia</taxon>
        <taxon>Bacteroidales</taxon>
        <taxon>Bacteroidaceae</taxon>
        <taxon>Bacteroides</taxon>
    </lineage>
</organism>
<dbReference type="Gene3D" id="2.60.40.1760">
    <property type="entry name" value="glycosyl hydrolase (family 31)"/>
    <property type="match status" value="1"/>
</dbReference>
<dbReference type="GO" id="GO:0030246">
    <property type="term" value="F:carbohydrate binding"/>
    <property type="evidence" value="ECO:0007669"/>
    <property type="project" value="InterPro"/>
</dbReference>
<feature type="chain" id="PRO_5029787783" evidence="3">
    <location>
        <begin position="23"/>
        <end position="959"/>
    </location>
</feature>
<dbReference type="SUPFAM" id="SSF74650">
    <property type="entry name" value="Galactose mutarotase-like"/>
    <property type="match status" value="1"/>
</dbReference>
<dbReference type="Pfam" id="PF21365">
    <property type="entry name" value="Glyco_hydro_31_3rd"/>
    <property type="match status" value="1"/>
</dbReference>
<keyword evidence="2" id="KW-0326">Glycosidase</keyword>
<dbReference type="InterPro" id="IPR037524">
    <property type="entry name" value="PA14/GLEYA"/>
</dbReference>